<evidence type="ECO:0000256" key="1">
    <source>
        <dbReference type="SAM" id="MobiDB-lite"/>
    </source>
</evidence>
<evidence type="ECO:0000313" key="4">
    <source>
        <dbReference type="EMBL" id="CAD6192214.1"/>
    </source>
</evidence>
<dbReference type="PROSITE" id="PS50055">
    <property type="entry name" value="TYR_PHOSPHATASE_PTP"/>
    <property type="match status" value="1"/>
</dbReference>
<feature type="domain" description="Tyrosine specific protein phosphatases" evidence="3">
    <location>
        <begin position="299"/>
        <end position="371"/>
    </location>
</feature>
<accession>A0A8S1H9V5</accession>
<dbReference type="PROSITE" id="PS50056">
    <property type="entry name" value="TYR_PHOSPHATASE_2"/>
    <property type="match status" value="1"/>
</dbReference>
<dbReference type="InterPro" id="IPR003595">
    <property type="entry name" value="Tyr_Pase_cat"/>
</dbReference>
<feature type="region of interest" description="Disordered" evidence="1">
    <location>
        <begin position="1"/>
        <end position="77"/>
    </location>
</feature>
<evidence type="ECO:0000259" key="3">
    <source>
        <dbReference type="PROSITE" id="PS50056"/>
    </source>
</evidence>
<feature type="compositionally biased region" description="Basic residues" evidence="1">
    <location>
        <begin position="18"/>
        <end position="29"/>
    </location>
</feature>
<dbReference type="Gene3D" id="3.90.190.10">
    <property type="entry name" value="Protein tyrosine phosphatase superfamily"/>
    <property type="match status" value="1"/>
</dbReference>
<dbReference type="GO" id="GO:0004725">
    <property type="term" value="F:protein tyrosine phosphatase activity"/>
    <property type="evidence" value="ECO:0007669"/>
    <property type="project" value="InterPro"/>
</dbReference>
<dbReference type="CDD" id="cd00047">
    <property type="entry name" value="PTPc"/>
    <property type="match status" value="1"/>
</dbReference>
<organism evidence="4 5">
    <name type="scientific">Caenorhabditis auriculariae</name>
    <dbReference type="NCBI Taxonomy" id="2777116"/>
    <lineage>
        <taxon>Eukaryota</taxon>
        <taxon>Metazoa</taxon>
        <taxon>Ecdysozoa</taxon>
        <taxon>Nematoda</taxon>
        <taxon>Chromadorea</taxon>
        <taxon>Rhabditida</taxon>
        <taxon>Rhabditina</taxon>
        <taxon>Rhabditomorpha</taxon>
        <taxon>Rhabditoidea</taxon>
        <taxon>Rhabditidae</taxon>
        <taxon>Peloderinae</taxon>
        <taxon>Caenorhabditis</taxon>
    </lineage>
</organism>
<comment type="caution">
    <text evidence="4">The sequence shown here is derived from an EMBL/GenBank/DDBJ whole genome shotgun (WGS) entry which is preliminary data.</text>
</comment>
<reference evidence="4" key="1">
    <citation type="submission" date="2020-10" db="EMBL/GenBank/DDBJ databases">
        <authorList>
            <person name="Kikuchi T."/>
        </authorList>
    </citation>
    <scope>NUCLEOTIDE SEQUENCE</scope>
    <source>
        <strain evidence="4">NKZ352</strain>
    </source>
</reference>
<sequence length="416" mass="46950">MRESDLISRMAKHDKPKPNQKKTKKTRREKKVEAAPNDDKSINKSNKTITRTECSSKKATSKNPKRKEKAGVNFSKEPSMLINTTTESSSAHPKQKKALPVTPRWTGEAAAKAFVENNSDIKVIRAEFDAMIATTELLDSTYTAFSANMKRNRSENFPCLDKNRVVLQKSNGQQNDYINATLMEIQFPRKVIIAQMPISGVEGCVEDFWRMIYQEGVVTVHLMCMPFENEKNFAEIFPQSTGNFEYYGTMFVNNRKSEPGKEVNVNTLEVLPDGCSHSVIVQMNQHLLWKAEMGPNTLAALNRAAHQLYTEKETGPVCLVSLLGAGRAGTLLATAVAMYQISQGIEPKIKEIMDSLKKQRPGILENLVQYISIYTSLFKYIRKKTQDRKLHEKMDVFLKVLAESVQRGSILFTLNG</sequence>
<feature type="domain" description="Tyrosine-protein phosphatase" evidence="2">
    <location>
        <begin position="124"/>
        <end position="380"/>
    </location>
</feature>
<gene>
    <name evidence="4" type="ORF">CAUJ_LOCUS8133</name>
</gene>
<dbReference type="SMART" id="SM00404">
    <property type="entry name" value="PTPc_motif"/>
    <property type="match status" value="1"/>
</dbReference>
<evidence type="ECO:0000259" key="2">
    <source>
        <dbReference type="PROSITE" id="PS50055"/>
    </source>
</evidence>
<feature type="compositionally biased region" description="Polar residues" evidence="1">
    <location>
        <begin position="43"/>
        <end position="58"/>
    </location>
</feature>
<dbReference type="AlphaFoldDB" id="A0A8S1H9V5"/>
<protein>
    <recommendedName>
        <fullName evidence="6">Tyrosine-protein phosphatase domain-containing protein</fullName>
    </recommendedName>
</protein>
<dbReference type="PANTHER" id="PTHR23219:SF13">
    <property type="entry name" value="TYROSINE-PROTEIN PHOSPHATASE DOMAIN-CONTAINING PROTEIN"/>
    <property type="match status" value="1"/>
</dbReference>
<keyword evidence="5" id="KW-1185">Reference proteome</keyword>
<feature type="compositionally biased region" description="Basic residues" evidence="1">
    <location>
        <begin position="59"/>
        <end position="68"/>
    </location>
</feature>
<dbReference type="SMART" id="SM00194">
    <property type="entry name" value="PTPc"/>
    <property type="match status" value="1"/>
</dbReference>
<dbReference type="InterPro" id="IPR000242">
    <property type="entry name" value="PTP_cat"/>
</dbReference>
<dbReference type="SUPFAM" id="SSF52799">
    <property type="entry name" value="(Phosphotyrosine protein) phosphatases II"/>
    <property type="match status" value="1"/>
</dbReference>
<feature type="compositionally biased region" description="Basic and acidic residues" evidence="1">
    <location>
        <begin position="30"/>
        <end position="42"/>
    </location>
</feature>
<dbReference type="Proteomes" id="UP000835052">
    <property type="component" value="Unassembled WGS sequence"/>
</dbReference>
<dbReference type="OrthoDB" id="5832347at2759"/>
<proteinExistence type="predicted"/>
<evidence type="ECO:0000313" key="5">
    <source>
        <dbReference type="Proteomes" id="UP000835052"/>
    </source>
</evidence>
<name>A0A8S1H9V5_9PELO</name>
<dbReference type="PANTHER" id="PTHR23219">
    <property type="entry name" value="TYROSINE-PROTEIN PHOSPHATASE C15H7.3-RELATED"/>
    <property type="match status" value="1"/>
</dbReference>
<feature type="compositionally biased region" description="Basic and acidic residues" evidence="1">
    <location>
        <begin position="1"/>
        <end position="17"/>
    </location>
</feature>
<dbReference type="EMBL" id="CAJGYM010000026">
    <property type="protein sequence ID" value="CAD6192214.1"/>
    <property type="molecule type" value="Genomic_DNA"/>
</dbReference>
<dbReference type="Pfam" id="PF00102">
    <property type="entry name" value="Y_phosphatase"/>
    <property type="match status" value="1"/>
</dbReference>
<evidence type="ECO:0008006" key="6">
    <source>
        <dbReference type="Google" id="ProtNLM"/>
    </source>
</evidence>
<dbReference type="InterPro" id="IPR029021">
    <property type="entry name" value="Prot-tyrosine_phosphatase-like"/>
</dbReference>
<dbReference type="InterPro" id="IPR000387">
    <property type="entry name" value="Tyr_Pase_dom"/>
</dbReference>